<keyword evidence="3" id="KW-1185">Reference proteome</keyword>
<dbReference type="PANTHER" id="PTHR33233">
    <property type="entry name" value="ENDONUCLEASE/EXONUCLEASE/PHOSPHATASE"/>
    <property type="match status" value="1"/>
</dbReference>
<organism evidence="2 3">
    <name type="scientific">Solanum bulbocastanum</name>
    <name type="common">Wild potato</name>
    <dbReference type="NCBI Taxonomy" id="147425"/>
    <lineage>
        <taxon>Eukaryota</taxon>
        <taxon>Viridiplantae</taxon>
        <taxon>Streptophyta</taxon>
        <taxon>Embryophyta</taxon>
        <taxon>Tracheophyta</taxon>
        <taxon>Spermatophyta</taxon>
        <taxon>Magnoliopsida</taxon>
        <taxon>eudicotyledons</taxon>
        <taxon>Gunneridae</taxon>
        <taxon>Pentapetalae</taxon>
        <taxon>asterids</taxon>
        <taxon>lamiids</taxon>
        <taxon>Solanales</taxon>
        <taxon>Solanaceae</taxon>
        <taxon>Solanoideae</taxon>
        <taxon>Solaneae</taxon>
        <taxon>Solanum</taxon>
    </lineage>
</organism>
<dbReference type="InterPro" id="IPR025558">
    <property type="entry name" value="DUF4283"/>
</dbReference>
<protein>
    <recommendedName>
        <fullName evidence="1">DUF4283 domain-containing protein</fullName>
    </recommendedName>
</protein>
<evidence type="ECO:0000313" key="2">
    <source>
        <dbReference type="EMBL" id="KAK6789480.1"/>
    </source>
</evidence>
<dbReference type="AlphaFoldDB" id="A0AAN8TLV2"/>
<sequence>MSTHGDQGRDLREVHLKLTMPTDTVTEKPWISLFEGNTMASKGMDLQFIPPVVKDGVKIGKLNEEEVAKEAAMWKNVVILYVIGDSPTIAAVTRFLEGQAEYTRKPKVYYHSEDYFVVKFHSESDRNMVLGLGQHMINYKLVIAKPWTTSFNFKDEVLKVIPLSLLGQMSGEHICNEYGSSRCTSKEARTLHVVCQYGNSAME</sequence>
<comment type="caution">
    <text evidence="2">The sequence shown here is derived from an EMBL/GenBank/DDBJ whole genome shotgun (WGS) entry which is preliminary data.</text>
</comment>
<proteinExistence type="predicted"/>
<feature type="domain" description="DUF4283" evidence="1">
    <location>
        <begin position="72"/>
        <end position="154"/>
    </location>
</feature>
<dbReference type="PANTHER" id="PTHR33233:SF17">
    <property type="entry name" value="DUF4283 DOMAIN-CONTAINING PROTEIN"/>
    <property type="match status" value="1"/>
</dbReference>
<evidence type="ECO:0000313" key="3">
    <source>
        <dbReference type="Proteomes" id="UP001371456"/>
    </source>
</evidence>
<accession>A0AAN8TLV2</accession>
<name>A0AAN8TLV2_SOLBU</name>
<gene>
    <name evidence="2" type="ORF">RDI58_013280</name>
</gene>
<dbReference type="Proteomes" id="UP001371456">
    <property type="component" value="Unassembled WGS sequence"/>
</dbReference>
<reference evidence="2 3" key="1">
    <citation type="submission" date="2024-02" db="EMBL/GenBank/DDBJ databases">
        <title>de novo genome assembly of Solanum bulbocastanum strain 11H21.</title>
        <authorList>
            <person name="Hosaka A.J."/>
        </authorList>
    </citation>
    <scope>NUCLEOTIDE SEQUENCE [LARGE SCALE GENOMIC DNA]</scope>
    <source>
        <tissue evidence="2">Young leaves</tissue>
    </source>
</reference>
<dbReference type="EMBL" id="JBANQN010000005">
    <property type="protein sequence ID" value="KAK6789480.1"/>
    <property type="molecule type" value="Genomic_DNA"/>
</dbReference>
<dbReference type="Pfam" id="PF14111">
    <property type="entry name" value="DUF4283"/>
    <property type="match status" value="1"/>
</dbReference>
<evidence type="ECO:0000259" key="1">
    <source>
        <dbReference type="Pfam" id="PF14111"/>
    </source>
</evidence>